<evidence type="ECO:0000256" key="7">
    <source>
        <dbReference type="ARBA" id="ARBA00022703"/>
    </source>
</evidence>
<dbReference type="GO" id="GO:0005886">
    <property type="term" value="C:plasma membrane"/>
    <property type="evidence" value="ECO:0007669"/>
    <property type="project" value="UniProtKB-ARBA"/>
</dbReference>
<evidence type="ECO:0000256" key="16">
    <source>
        <dbReference type="RuleBase" id="RU003971"/>
    </source>
</evidence>
<evidence type="ECO:0000256" key="11">
    <source>
        <dbReference type="ARBA" id="ARBA00023145"/>
    </source>
</evidence>
<comment type="subcellular location">
    <subcellularLocation>
        <location evidence="2">Cytoplasm</location>
    </subcellularLocation>
    <subcellularLocation>
        <location evidence="1">Nucleus</location>
    </subcellularLocation>
</comment>
<dbReference type="FunFam" id="1.10.533.10:FF:000016">
    <property type="entry name" value="CASP8 and FADD-like apoptosis regulator"/>
    <property type="match status" value="1"/>
</dbReference>
<evidence type="ECO:0000313" key="20">
    <source>
        <dbReference type="EMBL" id="KAG5283487.1"/>
    </source>
</evidence>
<dbReference type="GO" id="GO:0006508">
    <property type="term" value="P:proteolysis"/>
    <property type="evidence" value="ECO:0007669"/>
    <property type="project" value="UniProtKB-KW"/>
</dbReference>
<dbReference type="Proteomes" id="UP000823561">
    <property type="component" value="Chromosome 3"/>
</dbReference>
<feature type="domain" description="Caspase family p10" evidence="18">
    <location>
        <begin position="451"/>
        <end position="536"/>
    </location>
</feature>
<evidence type="ECO:0000256" key="9">
    <source>
        <dbReference type="ARBA" id="ARBA00022801"/>
    </source>
</evidence>
<evidence type="ECO:0000256" key="10">
    <source>
        <dbReference type="ARBA" id="ARBA00022807"/>
    </source>
</evidence>
<evidence type="ECO:0000259" key="17">
    <source>
        <dbReference type="PROSITE" id="PS50168"/>
    </source>
</evidence>
<sequence length="554" mass="62380">MEFQELLLQVEQSLSKTDAQGLVFLSVDLLGRDLSSLSSTGELFSLLMDNDFLSSENTSLLTELLHTCHRQDLIRQLGLRTDQQPGESLIGPYRKLLFELSENITEKDLKSMKFLLFKTLPRSKLHDKMTTLQLLMELEKEDLLSSENLDILKKCLSSVCPILTKRIDQFKRETDRSSNQLPNQMNIDHIFQETAAGKISVSEMVVGSQDALSQHPSSISFDEPRPPSCFCKELSPSTEESGIVRNSEHPESLIAPTEELESLSLSSTDNSEVQSSHFSVSVPVDLKQSSHNVMDLPKYDMKGDKRGVCLIINNHEFSKSVTPLGNRDGTQFDETRLKEVFEWLGFEVEVRRDCTKQQILCLLKEVSRRDHSQVDCFVCCVLSHGLNGTIYGVDGNQVRLQQFTELFSGHLCPSLKEKPKLFFIQACQGHKEQQIVFLQTDGPRSLSSDAGANSIPADADFLLGMATTPEYASFRDRKEGTWFIQSLCEKLQLLVPEGVDLLTILTEVNNDVSKKAYGIKKQMPQPVYSLRKRLIFPIPSSPRPCRPAKKTIVS</sequence>
<dbReference type="PANTHER" id="PTHR48169">
    <property type="entry name" value="DED DOMAIN-CONTAINING PROTEIN"/>
    <property type="match status" value="1"/>
</dbReference>
<dbReference type="GO" id="GO:0051604">
    <property type="term" value="P:protein maturation"/>
    <property type="evidence" value="ECO:0007669"/>
    <property type="project" value="UniProtKB-ARBA"/>
</dbReference>
<dbReference type="Gene3D" id="1.10.533.10">
    <property type="entry name" value="Death Domain, Fas"/>
    <property type="match status" value="2"/>
</dbReference>
<dbReference type="GO" id="GO:0004197">
    <property type="term" value="F:cysteine-type endopeptidase activity"/>
    <property type="evidence" value="ECO:0007669"/>
    <property type="project" value="InterPro"/>
</dbReference>
<name>A0AAV6HBF4_9TELE</name>
<dbReference type="CDD" id="cd08334">
    <property type="entry name" value="DED_Caspase_8_10_r2"/>
    <property type="match status" value="1"/>
</dbReference>
<feature type="domain" description="DED" evidence="17">
    <location>
        <begin position="92"/>
        <end position="169"/>
    </location>
</feature>
<dbReference type="PANTHER" id="PTHR48169:SF7">
    <property type="entry name" value="CASPASE 10"/>
    <property type="match status" value="1"/>
</dbReference>
<dbReference type="GO" id="GO:0005634">
    <property type="term" value="C:nucleus"/>
    <property type="evidence" value="ECO:0007669"/>
    <property type="project" value="UniProtKB-SubCell"/>
</dbReference>
<dbReference type="GO" id="GO:0005737">
    <property type="term" value="C:cytoplasm"/>
    <property type="evidence" value="ECO:0007669"/>
    <property type="project" value="UniProtKB-SubCell"/>
</dbReference>
<evidence type="ECO:0000256" key="13">
    <source>
        <dbReference type="ARBA" id="ARBA00051626"/>
    </source>
</evidence>
<comment type="similarity">
    <text evidence="3 16">Belongs to the peptidase C14A family.</text>
</comment>
<feature type="domain" description="DED" evidence="17">
    <location>
        <begin position="2"/>
        <end position="79"/>
    </location>
</feature>
<feature type="domain" description="Caspase family p20" evidence="19">
    <location>
        <begin position="305"/>
        <end position="431"/>
    </location>
</feature>
<organism evidence="20 21">
    <name type="scientific">Alosa alosa</name>
    <name type="common">allis shad</name>
    <dbReference type="NCBI Taxonomy" id="278164"/>
    <lineage>
        <taxon>Eukaryota</taxon>
        <taxon>Metazoa</taxon>
        <taxon>Chordata</taxon>
        <taxon>Craniata</taxon>
        <taxon>Vertebrata</taxon>
        <taxon>Euteleostomi</taxon>
        <taxon>Actinopterygii</taxon>
        <taxon>Neopterygii</taxon>
        <taxon>Teleostei</taxon>
        <taxon>Clupei</taxon>
        <taxon>Clupeiformes</taxon>
        <taxon>Clupeoidei</taxon>
        <taxon>Clupeidae</taxon>
        <taxon>Alosa</taxon>
    </lineage>
</organism>
<dbReference type="InterPro" id="IPR011600">
    <property type="entry name" value="Pept_C14_caspase"/>
</dbReference>
<keyword evidence="11" id="KW-0865">Zymogen</keyword>
<dbReference type="AlphaFoldDB" id="A0AAV6HBF4"/>
<evidence type="ECO:0000259" key="18">
    <source>
        <dbReference type="PROSITE" id="PS50207"/>
    </source>
</evidence>
<dbReference type="SMART" id="SM00031">
    <property type="entry name" value="DED"/>
    <property type="match status" value="2"/>
</dbReference>
<evidence type="ECO:0000256" key="4">
    <source>
        <dbReference type="ARBA" id="ARBA00022490"/>
    </source>
</evidence>
<evidence type="ECO:0000256" key="12">
    <source>
        <dbReference type="ARBA" id="ARBA00023242"/>
    </source>
</evidence>
<keyword evidence="5" id="KW-0597">Phosphoprotein</keyword>
<dbReference type="PRINTS" id="PR00376">
    <property type="entry name" value="IL1BCENZYME"/>
</dbReference>
<dbReference type="InterPro" id="IPR011029">
    <property type="entry name" value="DEATH-like_dom_sf"/>
</dbReference>
<keyword evidence="4" id="KW-0963">Cytoplasm</keyword>
<dbReference type="InterPro" id="IPR002138">
    <property type="entry name" value="Pept_C14_p10"/>
</dbReference>
<protein>
    <recommendedName>
        <fullName evidence="15">Caspase-8</fullName>
        <ecNumber evidence="14">3.4.22.61</ecNumber>
    </recommendedName>
</protein>
<dbReference type="InterPro" id="IPR015917">
    <property type="entry name" value="Pept_C14A"/>
</dbReference>
<dbReference type="InterPro" id="IPR001875">
    <property type="entry name" value="DED_dom"/>
</dbReference>
<dbReference type="PROSITE" id="PS50168">
    <property type="entry name" value="DED"/>
    <property type="match status" value="2"/>
</dbReference>
<dbReference type="GO" id="GO:0032991">
    <property type="term" value="C:protein-containing complex"/>
    <property type="evidence" value="ECO:0007669"/>
    <property type="project" value="UniProtKB-ARBA"/>
</dbReference>
<keyword evidence="9" id="KW-0378">Hydrolase</keyword>
<dbReference type="Pfam" id="PF00656">
    <property type="entry name" value="Peptidase_C14"/>
    <property type="match status" value="1"/>
</dbReference>
<dbReference type="PROSITE" id="PS50207">
    <property type="entry name" value="CASPASE_P10"/>
    <property type="match status" value="1"/>
</dbReference>
<dbReference type="InterPro" id="IPR029030">
    <property type="entry name" value="Caspase-like_dom_sf"/>
</dbReference>
<dbReference type="EMBL" id="JADWDJ010000003">
    <property type="protein sequence ID" value="KAG5283487.1"/>
    <property type="molecule type" value="Genomic_DNA"/>
</dbReference>
<evidence type="ECO:0000256" key="6">
    <source>
        <dbReference type="ARBA" id="ARBA00022670"/>
    </source>
</evidence>
<keyword evidence="21" id="KW-1185">Reference proteome</keyword>
<gene>
    <name evidence="20" type="ORF">AALO_G00042600</name>
</gene>
<evidence type="ECO:0000313" key="21">
    <source>
        <dbReference type="Proteomes" id="UP000823561"/>
    </source>
</evidence>
<evidence type="ECO:0000256" key="14">
    <source>
        <dbReference type="ARBA" id="ARBA00066479"/>
    </source>
</evidence>
<evidence type="ECO:0000259" key="19">
    <source>
        <dbReference type="PROSITE" id="PS50208"/>
    </source>
</evidence>
<comment type="catalytic activity">
    <reaction evidence="13">
        <text>Strict requirement for Asp at position P1 and has a preferred cleavage sequence of (Leu/Asp/Val)-Glu-Thr-Asp-|-(Gly/Ser/Ala).</text>
        <dbReference type="EC" id="3.4.22.61"/>
    </reaction>
</comment>
<dbReference type="PROSITE" id="PS50208">
    <property type="entry name" value="CASPASE_P20"/>
    <property type="match status" value="1"/>
</dbReference>
<accession>A0AAV6HBF4</accession>
<keyword evidence="7" id="KW-0053">Apoptosis</keyword>
<dbReference type="PROSITE" id="PS01122">
    <property type="entry name" value="CASPASE_CYS"/>
    <property type="match status" value="1"/>
</dbReference>
<dbReference type="Pfam" id="PF01335">
    <property type="entry name" value="DED"/>
    <property type="match status" value="2"/>
</dbReference>
<keyword evidence="12" id="KW-0539">Nucleus</keyword>
<dbReference type="SMART" id="SM00115">
    <property type="entry name" value="CASc"/>
    <property type="match status" value="1"/>
</dbReference>
<evidence type="ECO:0000256" key="1">
    <source>
        <dbReference type="ARBA" id="ARBA00004123"/>
    </source>
</evidence>
<comment type="caution">
    <text evidence="20">The sequence shown here is derived from an EMBL/GenBank/DDBJ whole genome shotgun (WGS) entry which is preliminary data.</text>
</comment>
<dbReference type="EC" id="3.4.22.61" evidence="14"/>
<proteinExistence type="inferred from homology"/>
<dbReference type="InterPro" id="IPR016129">
    <property type="entry name" value="Caspase_his_AS"/>
</dbReference>
<evidence type="ECO:0000256" key="8">
    <source>
        <dbReference type="ARBA" id="ARBA00022737"/>
    </source>
</evidence>
<dbReference type="SUPFAM" id="SSF52129">
    <property type="entry name" value="Caspase-like"/>
    <property type="match status" value="1"/>
</dbReference>
<dbReference type="InterPro" id="IPR033139">
    <property type="entry name" value="Caspase_cys_AS"/>
</dbReference>
<dbReference type="PROSITE" id="PS01121">
    <property type="entry name" value="CASPASE_HIS"/>
    <property type="match status" value="1"/>
</dbReference>
<evidence type="ECO:0000256" key="2">
    <source>
        <dbReference type="ARBA" id="ARBA00004496"/>
    </source>
</evidence>
<dbReference type="Gene3D" id="3.40.50.1460">
    <property type="match status" value="1"/>
</dbReference>
<dbReference type="FunFam" id="3.40.50.1460:FF:000008">
    <property type="entry name" value="caspase-8 isoform X1"/>
    <property type="match status" value="1"/>
</dbReference>
<dbReference type="CDD" id="cd00032">
    <property type="entry name" value="CASc"/>
    <property type="match status" value="1"/>
</dbReference>
<dbReference type="SUPFAM" id="SSF47986">
    <property type="entry name" value="DEATH domain"/>
    <property type="match status" value="2"/>
</dbReference>
<dbReference type="GO" id="GO:0006915">
    <property type="term" value="P:apoptotic process"/>
    <property type="evidence" value="ECO:0007669"/>
    <property type="project" value="UniProtKB-KW"/>
</dbReference>
<dbReference type="InterPro" id="IPR001309">
    <property type="entry name" value="Pept_C14_p20"/>
</dbReference>
<reference evidence="20" key="1">
    <citation type="submission" date="2020-10" db="EMBL/GenBank/DDBJ databases">
        <title>Chromosome-scale genome assembly of the Allis shad, Alosa alosa.</title>
        <authorList>
            <person name="Margot Z."/>
            <person name="Christophe K."/>
            <person name="Cabau C."/>
            <person name="Louis A."/>
            <person name="Berthelot C."/>
            <person name="Parey E."/>
            <person name="Roest Crollius H."/>
            <person name="Montfort J."/>
            <person name="Robinson-Rechavi M."/>
            <person name="Bucao C."/>
            <person name="Bouchez O."/>
            <person name="Gislard M."/>
            <person name="Lluch J."/>
            <person name="Milhes M."/>
            <person name="Lampietro C."/>
            <person name="Lopez Roques C."/>
            <person name="Donnadieu C."/>
            <person name="Braasch I."/>
            <person name="Desvignes T."/>
            <person name="Postlethwait J."/>
            <person name="Bobe J."/>
            <person name="Guiguen Y."/>
        </authorList>
    </citation>
    <scope>NUCLEOTIDE SEQUENCE</scope>
    <source>
        <strain evidence="20">M-15738</strain>
        <tissue evidence="20">Blood</tissue>
    </source>
</reference>
<dbReference type="GO" id="GO:0043065">
    <property type="term" value="P:positive regulation of apoptotic process"/>
    <property type="evidence" value="ECO:0007669"/>
    <property type="project" value="UniProtKB-ARBA"/>
</dbReference>
<keyword evidence="10" id="KW-0788">Thiol protease</keyword>
<keyword evidence="6" id="KW-0645">Protease</keyword>
<keyword evidence="8" id="KW-0677">Repeat</keyword>
<evidence type="ECO:0000256" key="3">
    <source>
        <dbReference type="ARBA" id="ARBA00010134"/>
    </source>
</evidence>
<evidence type="ECO:0000256" key="15">
    <source>
        <dbReference type="ARBA" id="ARBA00068172"/>
    </source>
</evidence>
<evidence type="ECO:0000256" key="5">
    <source>
        <dbReference type="ARBA" id="ARBA00022553"/>
    </source>
</evidence>